<dbReference type="Pfam" id="PF03401">
    <property type="entry name" value="TctC"/>
    <property type="match status" value="1"/>
</dbReference>
<reference evidence="3" key="2">
    <citation type="journal article" date="2021" name="Syst. Appl. Microbiol.">
        <title>Roseomonas hellenica sp. nov., isolated from roots of wild-growing Alkanna tinctoria.</title>
        <authorList>
            <person name="Rat A."/>
            <person name="Naranjo H.D."/>
            <person name="Lebbe L."/>
            <person name="Cnockaert M."/>
            <person name="Krigas N."/>
            <person name="Grigoriadou K."/>
            <person name="Maloupa E."/>
            <person name="Willems A."/>
        </authorList>
    </citation>
    <scope>NUCLEOTIDE SEQUENCE</scope>
    <source>
        <strain evidence="3">LMG 31231</strain>
    </source>
</reference>
<dbReference type="PANTHER" id="PTHR42928:SF5">
    <property type="entry name" value="BLR1237 PROTEIN"/>
    <property type="match status" value="1"/>
</dbReference>
<gene>
    <name evidence="3" type="ORF">GXW76_01205</name>
</gene>
<dbReference type="Gene3D" id="3.40.190.150">
    <property type="entry name" value="Bordetella uptake gene, domain 1"/>
    <property type="match status" value="1"/>
</dbReference>
<evidence type="ECO:0000313" key="4">
    <source>
        <dbReference type="Proteomes" id="UP001138751"/>
    </source>
</evidence>
<evidence type="ECO:0000313" key="3">
    <source>
        <dbReference type="EMBL" id="MBR0669777.1"/>
    </source>
</evidence>
<dbReference type="PANTHER" id="PTHR42928">
    <property type="entry name" value="TRICARBOXYLATE-BINDING PROTEIN"/>
    <property type="match status" value="1"/>
</dbReference>
<accession>A0A9X9WRJ8</accession>
<dbReference type="Gene3D" id="3.40.190.10">
    <property type="entry name" value="Periplasmic binding protein-like II"/>
    <property type="match status" value="1"/>
</dbReference>
<keyword evidence="4" id="KW-1185">Reference proteome</keyword>
<dbReference type="RefSeq" id="WP_211860155.1">
    <property type="nucleotide sequence ID" value="NZ_JAAEDM010000002.1"/>
</dbReference>
<reference evidence="3" key="1">
    <citation type="submission" date="2020-01" db="EMBL/GenBank/DDBJ databases">
        <authorList>
            <person name="Rat A."/>
        </authorList>
    </citation>
    <scope>NUCLEOTIDE SEQUENCE</scope>
    <source>
        <strain evidence="3">LMG 31231</strain>
    </source>
</reference>
<proteinExistence type="inferred from homology"/>
<keyword evidence="2" id="KW-0732">Signal</keyword>
<comment type="caution">
    <text evidence="3">The sequence shown here is derived from an EMBL/GenBank/DDBJ whole genome shotgun (WGS) entry which is preliminary data.</text>
</comment>
<dbReference type="SUPFAM" id="SSF53850">
    <property type="entry name" value="Periplasmic binding protein-like II"/>
    <property type="match status" value="1"/>
</dbReference>
<dbReference type="AlphaFoldDB" id="A0A9X9WRJ8"/>
<dbReference type="InterPro" id="IPR042100">
    <property type="entry name" value="Bug_dom1"/>
</dbReference>
<dbReference type="PIRSF" id="PIRSF017082">
    <property type="entry name" value="YflP"/>
    <property type="match status" value="1"/>
</dbReference>
<dbReference type="Proteomes" id="UP001138751">
    <property type="component" value="Unassembled WGS sequence"/>
</dbReference>
<organism evidence="3 4">
    <name type="scientific">Neoroseomonas soli</name>
    <dbReference type="NCBI Taxonomy" id="1081025"/>
    <lineage>
        <taxon>Bacteria</taxon>
        <taxon>Pseudomonadati</taxon>
        <taxon>Pseudomonadota</taxon>
        <taxon>Alphaproteobacteria</taxon>
        <taxon>Acetobacterales</taxon>
        <taxon>Acetobacteraceae</taxon>
        <taxon>Neoroseomonas</taxon>
    </lineage>
</organism>
<feature type="chain" id="PRO_5040885381" evidence="2">
    <location>
        <begin position="24"/>
        <end position="327"/>
    </location>
</feature>
<protein>
    <submittedName>
        <fullName evidence="3">Tripartite tricarboxylate transporter substrate binding protein</fullName>
    </submittedName>
</protein>
<comment type="similarity">
    <text evidence="1">Belongs to the UPF0065 (bug) family.</text>
</comment>
<sequence length="327" mass="34184">MNFVLRRRAFGALALAAAAPAVARAQGAWPDRPVRLIVPFGAGGAVDTLSRTVANAFPQHANGQPMVVENRSGAGGTIAGGVVATSRPDGYTLMMADLGANAIGKMLQPGLGYDPLAAFSPIIHLVNLPLVIVARPGLEAATLPELIELAKRRNGEMTYASPGVGHASHLSAELLARRAGIRWTAVHYRSGADVMRSVIAGETDWTFPSVSTSLPFIRENRVKTIAVSTANAVPLLPGVPPVGATYAGFSSATWHGVVGPAGMPAELVAAANRALRAIITTPSIKEQTERVQAAEIVAGSPDAFATFIRAEAEKWEPVIREGNIRAE</sequence>
<dbReference type="InterPro" id="IPR005064">
    <property type="entry name" value="BUG"/>
</dbReference>
<evidence type="ECO:0000256" key="1">
    <source>
        <dbReference type="ARBA" id="ARBA00006987"/>
    </source>
</evidence>
<dbReference type="EMBL" id="JAAEDM010000002">
    <property type="protein sequence ID" value="MBR0669777.1"/>
    <property type="molecule type" value="Genomic_DNA"/>
</dbReference>
<feature type="signal peptide" evidence="2">
    <location>
        <begin position="1"/>
        <end position="23"/>
    </location>
</feature>
<name>A0A9X9WRJ8_9PROT</name>
<evidence type="ECO:0000256" key="2">
    <source>
        <dbReference type="SAM" id="SignalP"/>
    </source>
</evidence>